<name>A0A6P5RH18_PRUAV</name>
<dbReference type="Proteomes" id="UP000515124">
    <property type="component" value="Unplaced"/>
</dbReference>
<evidence type="ECO:0000313" key="7">
    <source>
        <dbReference type="Proteomes" id="UP000515124"/>
    </source>
</evidence>
<dbReference type="GO" id="GO:0000175">
    <property type="term" value="F:3'-5'-RNA exonuclease activity"/>
    <property type="evidence" value="ECO:0007669"/>
    <property type="project" value="TreeGrafter"/>
</dbReference>
<evidence type="ECO:0000256" key="5">
    <source>
        <dbReference type="ARBA" id="ARBA00029543"/>
    </source>
</evidence>
<keyword evidence="3" id="KW-0456">Lyase</keyword>
<evidence type="ECO:0000256" key="3">
    <source>
        <dbReference type="ARBA" id="ARBA00023239"/>
    </source>
</evidence>
<keyword evidence="2" id="KW-0378">Hydrolase</keyword>
<evidence type="ECO:0000256" key="2">
    <source>
        <dbReference type="ARBA" id="ARBA00022801"/>
    </source>
</evidence>
<evidence type="ECO:0000256" key="1">
    <source>
        <dbReference type="ARBA" id="ARBA00022722"/>
    </source>
</evidence>
<dbReference type="InterPro" id="IPR027521">
    <property type="entry name" value="Usb1"/>
</dbReference>
<dbReference type="PANTHER" id="PTHR13522:SF3">
    <property type="entry name" value="U6 SNRNA PHOSPHODIESTERASE 1"/>
    <property type="match status" value="1"/>
</dbReference>
<accession>A0A6P5RH18</accession>
<keyword evidence="4" id="KW-0539">Nucleus</keyword>
<gene>
    <name evidence="8" type="primary">LOC110746354</name>
</gene>
<dbReference type="Gene3D" id="3.90.1140.10">
    <property type="entry name" value="Cyclic phosphodiesterase"/>
    <property type="match status" value="1"/>
</dbReference>
<dbReference type="AlphaFoldDB" id="A0A6P5RH18"/>
<dbReference type="Pfam" id="PF09749">
    <property type="entry name" value="HVSL"/>
    <property type="match status" value="1"/>
</dbReference>
<dbReference type="PANTHER" id="PTHR13522">
    <property type="entry name" value="U6 SNRNA PHOSPHODIESTERASE 1"/>
    <property type="match status" value="1"/>
</dbReference>
<evidence type="ECO:0000313" key="8">
    <source>
        <dbReference type="RefSeq" id="XP_021802264.1"/>
    </source>
</evidence>
<keyword evidence="1" id="KW-0540">Nuclease</keyword>
<dbReference type="KEGG" id="pavi:110746354"/>
<sequence length="179" mass="20662">MVWNFRLCCRLSAQPRRVRNFPHLEGNYAEHVYPSPVYIPPAPGKEMALFFNKLASLVPRLHAVDIDVPLKFLRKDEHKLERVALGREFHISLGTTVPIRVHQVDSLVTMLRQKLQIQRRYGMGIGSKWEVFVNNDHTRTFVSIEVIAAGFAEITKQIQAVNEVYKLHNLPEFYKVSIG</sequence>
<evidence type="ECO:0000256" key="6">
    <source>
        <dbReference type="ARBA" id="ARBA00030030"/>
    </source>
</evidence>
<proteinExistence type="predicted"/>
<protein>
    <recommendedName>
        <fullName evidence="5">U6 snRNA phosphodiesterase 1</fullName>
    </recommendedName>
    <alternativeName>
        <fullName evidence="6">3'-5' RNA exonuclease USB1</fullName>
    </alternativeName>
</protein>
<dbReference type="GO" id="GO:0005634">
    <property type="term" value="C:nucleus"/>
    <property type="evidence" value="ECO:0007669"/>
    <property type="project" value="TreeGrafter"/>
</dbReference>
<evidence type="ECO:0000256" key="4">
    <source>
        <dbReference type="ARBA" id="ARBA00023242"/>
    </source>
</evidence>
<organism evidence="7 8">
    <name type="scientific">Prunus avium</name>
    <name type="common">Cherry</name>
    <name type="synonym">Cerasus avium</name>
    <dbReference type="NCBI Taxonomy" id="42229"/>
    <lineage>
        <taxon>Eukaryota</taxon>
        <taxon>Viridiplantae</taxon>
        <taxon>Streptophyta</taxon>
        <taxon>Embryophyta</taxon>
        <taxon>Tracheophyta</taxon>
        <taxon>Spermatophyta</taxon>
        <taxon>Magnoliopsida</taxon>
        <taxon>eudicotyledons</taxon>
        <taxon>Gunneridae</taxon>
        <taxon>Pentapetalae</taxon>
        <taxon>rosids</taxon>
        <taxon>fabids</taxon>
        <taxon>Rosales</taxon>
        <taxon>Rosaceae</taxon>
        <taxon>Amygdaloideae</taxon>
        <taxon>Amygdaleae</taxon>
        <taxon>Prunus</taxon>
    </lineage>
</organism>
<dbReference type="RefSeq" id="XP_021802264.1">
    <property type="nucleotide sequence ID" value="XM_021946572.1"/>
</dbReference>
<dbReference type="GO" id="GO:0034477">
    <property type="term" value="P:U6 snRNA 3'-end processing"/>
    <property type="evidence" value="ECO:0007669"/>
    <property type="project" value="InterPro"/>
</dbReference>
<dbReference type="GO" id="GO:0016829">
    <property type="term" value="F:lyase activity"/>
    <property type="evidence" value="ECO:0007669"/>
    <property type="project" value="UniProtKB-KW"/>
</dbReference>
<keyword evidence="7" id="KW-1185">Reference proteome</keyword>
<reference evidence="8" key="1">
    <citation type="submission" date="2025-08" db="UniProtKB">
        <authorList>
            <consortium name="RefSeq"/>
        </authorList>
    </citation>
    <scope>IDENTIFICATION</scope>
</reference>
<dbReference type="GeneID" id="110746354"/>